<dbReference type="EMBL" id="FMYP01000009">
    <property type="protein sequence ID" value="SDB92051.1"/>
    <property type="molecule type" value="Genomic_DNA"/>
</dbReference>
<evidence type="ECO:0000256" key="2">
    <source>
        <dbReference type="ARBA" id="ARBA00022723"/>
    </source>
</evidence>
<reference evidence="7 8" key="1">
    <citation type="submission" date="2016-09" db="EMBL/GenBank/DDBJ databases">
        <authorList>
            <person name="Capua I."/>
            <person name="De Benedictis P."/>
            <person name="Joannis T."/>
            <person name="Lombin L.H."/>
            <person name="Cattoli G."/>
        </authorList>
    </citation>
    <scope>NUCLEOTIDE SEQUENCE [LARGE SCALE GENOMIC DNA]</scope>
    <source>
        <strain evidence="7 8">A7P-90m</strain>
    </source>
</reference>
<name>A0A1G6HCX0_9BACT</name>
<dbReference type="InterPro" id="IPR003029">
    <property type="entry name" value="S1_domain"/>
</dbReference>
<gene>
    <name evidence="7" type="ORF">SAMN05216323_100963</name>
</gene>
<protein>
    <submittedName>
        <fullName evidence="7">Ribonuclease G</fullName>
    </submittedName>
</protein>
<dbReference type="Pfam" id="PF10150">
    <property type="entry name" value="RNase_E_G"/>
    <property type="match status" value="1"/>
</dbReference>
<evidence type="ECO:0000256" key="1">
    <source>
        <dbReference type="ARBA" id="ARBA00001946"/>
    </source>
</evidence>
<evidence type="ECO:0000256" key="3">
    <source>
        <dbReference type="ARBA" id="ARBA00022801"/>
    </source>
</evidence>
<dbReference type="PANTHER" id="PTHR30001">
    <property type="entry name" value="RIBONUCLEASE"/>
    <property type="match status" value="1"/>
</dbReference>
<evidence type="ECO:0000259" key="6">
    <source>
        <dbReference type="SMART" id="SM00316"/>
    </source>
</evidence>
<dbReference type="NCBIfam" id="TIGR00757">
    <property type="entry name" value="RNaseEG"/>
    <property type="match status" value="1"/>
</dbReference>
<dbReference type="GO" id="GO:0003723">
    <property type="term" value="F:RNA binding"/>
    <property type="evidence" value="ECO:0007669"/>
    <property type="project" value="UniProtKB-KW"/>
</dbReference>
<keyword evidence="5" id="KW-0694">RNA-binding</keyword>
<dbReference type="PANTHER" id="PTHR30001:SF0">
    <property type="entry name" value="RIBONUCLEASE G"/>
    <property type="match status" value="1"/>
</dbReference>
<proteinExistence type="predicted"/>
<dbReference type="InterPro" id="IPR019307">
    <property type="entry name" value="RNA-bd_AU-1/RNase_E/G"/>
</dbReference>
<evidence type="ECO:0000313" key="8">
    <source>
        <dbReference type="Proteomes" id="UP000199452"/>
    </source>
</evidence>
<evidence type="ECO:0000313" key="7">
    <source>
        <dbReference type="EMBL" id="SDB92051.1"/>
    </source>
</evidence>
<dbReference type="GO" id="GO:0005737">
    <property type="term" value="C:cytoplasm"/>
    <property type="evidence" value="ECO:0007669"/>
    <property type="project" value="TreeGrafter"/>
</dbReference>
<sequence>MAVSNDLILNVTPSEIAIALLEEKQLLELNKEKSNLQFSVGDIYLGKVKKIMPGLNAAFVDVGYEKDAFLHYLDLGPQFKTLCKYVNVHVSRKGKPVGIASFKAEQDLDKNGKITDVLTSGQVVMVQIAKEPISTKGPRLGSEISIAGRNMVLIPFSNKISISQKISSNEEKKRLKRLMQSIIPEGFGVIMRTAAEGKKVAVLDAELQGLIKKWESAFEKFRSITIPSLLVSEIDRTSAILRDLLTVSFSNIWINDEAIFHDIRSYIATIAPEKEKIVKLYTGGVPIFEQFGIEKQIKALFGKTVSFKSGAYLIIEHTEALHVIDVNSGNRSKASSDQESNALDVNLAAADEIARQLRLRDMGGIIVVDFIDMHNPDNKQMLFDRMREDMTKDRAKHNILPLSKFGLMQITRQRVRPEMHIHTNEKCPTCNGTGEIGPSILFDNELETQIAYLSREKKQTILTLKVHPFVAGYLNKGMFSKKLQWSFKYHCILRVKPTMAYTFMEYHIFDRHGDELTY</sequence>
<dbReference type="CDD" id="cd04453">
    <property type="entry name" value="S1_RNase_E"/>
    <property type="match status" value="1"/>
</dbReference>
<dbReference type="GO" id="GO:0004540">
    <property type="term" value="F:RNA nuclease activity"/>
    <property type="evidence" value="ECO:0007669"/>
    <property type="project" value="InterPro"/>
</dbReference>
<keyword evidence="4" id="KW-0460">Magnesium</keyword>
<dbReference type="GO" id="GO:0006364">
    <property type="term" value="P:rRNA processing"/>
    <property type="evidence" value="ECO:0007669"/>
    <property type="project" value="TreeGrafter"/>
</dbReference>
<organism evidence="7 8">
    <name type="scientific">Williamwhitmania taraxaci</name>
    <dbReference type="NCBI Taxonomy" id="1640674"/>
    <lineage>
        <taxon>Bacteria</taxon>
        <taxon>Pseudomonadati</taxon>
        <taxon>Bacteroidota</taxon>
        <taxon>Bacteroidia</taxon>
        <taxon>Bacteroidales</taxon>
        <taxon>Williamwhitmaniaceae</taxon>
        <taxon>Williamwhitmania</taxon>
    </lineage>
</organism>
<dbReference type="SMART" id="SM00316">
    <property type="entry name" value="S1"/>
    <property type="match status" value="1"/>
</dbReference>
<evidence type="ECO:0000256" key="4">
    <source>
        <dbReference type="ARBA" id="ARBA00022842"/>
    </source>
</evidence>
<accession>A0A1G6HCX0</accession>
<feature type="domain" description="S1 motif" evidence="6">
    <location>
        <begin position="39"/>
        <end position="143"/>
    </location>
</feature>
<keyword evidence="3" id="KW-0378">Hydrolase</keyword>
<keyword evidence="2" id="KW-0479">Metal-binding</keyword>
<dbReference type="Gene3D" id="2.40.50.140">
    <property type="entry name" value="Nucleic acid-binding proteins"/>
    <property type="match status" value="1"/>
</dbReference>
<dbReference type="STRING" id="1640674.SAMN05216323_100963"/>
<comment type="cofactor">
    <cofactor evidence="1">
        <name>Mg(2+)</name>
        <dbReference type="ChEBI" id="CHEBI:18420"/>
    </cofactor>
</comment>
<dbReference type="AlphaFoldDB" id="A0A1G6HCX0"/>
<dbReference type="InterPro" id="IPR004659">
    <property type="entry name" value="RNase_E/G"/>
</dbReference>
<evidence type="ECO:0000256" key="5">
    <source>
        <dbReference type="ARBA" id="ARBA00022884"/>
    </source>
</evidence>
<dbReference type="GO" id="GO:0016787">
    <property type="term" value="F:hydrolase activity"/>
    <property type="evidence" value="ECO:0007669"/>
    <property type="project" value="UniProtKB-KW"/>
</dbReference>
<keyword evidence="8" id="KW-1185">Reference proteome</keyword>
<dbReference type="GO" id="GO:0046872">
    <property type="term" value="F:metal ion binding"/>
    <property type="evidence" value="ECO:0007669"/>
    <property type="project" value="UniProtKB-KW"/>
</dbReference>
<dbReference type="SUPFAM" id="SSF50249">
    <property type="entry name" value="Nucleic acid-binding proteins"/>
    <property type="match status" value="1"/>
</dbReference>
<dbReference type="InterPro" id="IPR012340">
    <property type="entry name" value="NA-bd_OB-fold"/>
</dbReference>
<dbReference type="Proteomes" id="UP000199452">
    <property type="component" value="Unassembled WGS sequence"/>
</dbReference>